<keyword evidence="8" id="KW-0067">ATP-binding</keyword>
<reference evidence="14" key="1">
    <citation type="submission" date="2017-09" db="EMBL/GenBank/DDBJ databases">
        <title>Depth-based differentiation of microbial function through sediment-hosted aquifers and enrichment of novel symbionts in the deep terrestrial subsurface.</title>
        <authorList>
            <person name="Probst A.J."/>
            <person name="Ladd B."/>
            <person name="Jarett J.K."/>
            <person name="Geller-Mcgrath D.E."/>
            <person name="Sieber C.M.K."/>
            <person name="Emerson J.B."/>
            <person name="Anantharaman K."/>
            <person name="Thomas B.C."/>
            <person name="Malmstrom R."/>
            <person name="Stieglmeier M."/>
            <person name="Klingl A."/>
            <person name="Woyke T."/>
            <person name="Ryan C.M."/>
            <person name="Banfield J.F."/>
        </authorList>
    </citation>
    <scope>NUCLEOTIDE SEQUENCE [LARGE SCALE GENOMIC DNA]</scope>
</reference>
<keyword evidence="13" id="KW-0808">Transferase</keyword>
<evidence type="ECO:0000256" key="11">
    <source>
        <dbReference type="SAM" id="Phobius"/>
    </source>
</evidence>
<feature type="domain" description="VanZ-like" evidence="12">
    <location>
        <begin position="37"/>
        <end position="119"/>
    </location>
</feature>
<keyword evidence="11" id="KW-0472">Membrane</keyword>
<dbReference type="InterPro" id="IPR006976">
    <property type="entry name" value="VanZ-like"/>
</dbReference>
<evidence type="ECO:0000256" key="1">
    <source>
        <dbReference type="ARBA" id="ARBA00004496"/>
    </source>
</evidence>
<dbReference type="Pfam" id="PF02367">
    <property type="entry name" value="TsaE"/>
    <property type="match status" value="1"/>
</dbReference>
<evidence type="ECO:0000256" key="9">
    <source>
        <dbReference type="ARBA" id="ARBA00022842"/>
    </source>
</evidence>
<evidence type="ECO:0000256" key="3">
    <source>
        <dbReference type="ARBA" id="ARBA00019010"/>
    </source>
</evidence>
<dbReference type="GO" id="GO:0005524">
    <property type="term" value="F:ATP binding"/>
    <property type="evidence" value="ECO:0007669"/>
    <property type="project" value="UniProtKB-KW"/>
</dbReference>
<dbReference type="PANTHER" id="PTHR33540">
    <property type="entry name" value="TRNA THREONYLCARBAMOYLADENOSINE BIOSYNTHESIS PROTEIN TSAE"/>
    <property type="match status" value="1"/>
</dbReference>
<keyword evidence="4" id="KW-0963">Cytoplasm</keyword>
<dbReference type="InterPro" id="IPR027417">
    <property type="entry name" value="P-loop_NTPase"/>
</dbReference>
<dbReference type="Proteomes" id="UP000230093">
    <property type="component" value="Unassembled WGS sequence"/>
</dbReference>
<keyword evidence="7" id="KW-0547">Nucleotide-binding</keyword>
<dbReference type="AlphaFoldDB" id="A0A2H0W857"/>
<dbReference type="Pfam" id="PF04892">
    <property type="entry name" value="VanZ"/>
    <property type="match status" value="1"/>
</dbReference>
<dbReference type="NCBIfam" id="TIGR00150">
    <property type="entry name" value="T6A_YjeE"/>
    <property type="match status" value="1"/>
</dbReference>
<dbReference type="EMBL" id="PEZT01000027">
    <property type="protein sequence ID" value="PIS08850.1"/>
    <property type="molecule type" value="Genomic_DNA"/>
</dbReference>
<dbReference type="PANTHER" id="PTHR33540:SF2">
    <property type="entry name" value="TRNA THREONYLCARBAMOYLADENOSINE BIOSYNTHESIS PROTEIN TSAE"/>
    <property type="match status" value="1"/>
</dbReference>
<evidence type="ECO:0000256" key="6">
    <source>
        <dbReference type="ARBA" id="ARBA00022723"/>
    </source>
</evidence>
<comment type="subcellular location">
    <subcellularLocation>
        <location evidence="1">Cytoplasm</location>
    </subcellularLocation>
</comment>
<keyword evidence="9" id="KW-0460">Magnesium</keyword>
<evidence type="ECO:0000256" key="4">
    <source>
        <dbReference type="ARBA" id="ARBA00022490"/>
    </source>
</evidence>
<keyword evidence="11" id="KW-1133">Transmembrane helix</keyword>
<sequence>MEKKDYLKLWTPVFLWCLVIFSLSAVSTLPAPEIIWWDFILKKTAHILEYGILFFLFYRAINKGKMEFSKKAALTSFLFCFLYSLSDEYHQSFVPGRHSKLMDVGFDFTGSFLSFLTIKNNLCFFKKEKNTFISASEKETRKIAGILKKKFKKNRLACLYGPLGSGKTTFVKGLGKALKVKDRVSSPTFLLMKEYKGKGFNLIHLDCYKIESVKDLKSFDLEELLKDKKNIVVIEWAEKVDKILPKNRVNIYFSYLNETKRKIIIKD</sequence>
<evidence type="ECO:0000313" key="14">
    <source>
        <dbReference type="Proteomes" id="UP000230093"/>
    </source>
</evidence>
<name>A0A2H0W857_9BACT</name>
<dbReference type="GO" id="GO:0005737">
    <property type="term" value="C:cytoplasm"/>
    <property type="evidence" value="ECO:0007669"/>
    <property type="project" value="UniProtKB-SubCell"/>
</dbReference>
<keyword evidence="11" id="KW-0812">Transmembrane</keyword>
<dbReference type="InterPro" id="IPR003442">
    <property type="entry name" value="T6A_TsaE"/>
</dbReference>
<keyword evidence="5" id="KW-0819">tRNA processing</keyword>
<dbReference type="GO" id="GO:0046872">
    <property type="term" value="F:metal ion binding"/>
    <property type="evidence" value="ECO:0007669"/>
    <property type="project" value="UniProtKB-KW"/>
</dbReference>
<evidence type="ECO:0000259" key="12">
    <source>
        <dbReference type="Pfam" id="PF04892"/>
    </source>
</evidence>
<comment type="similarity">
    <text evidence="2">Belongs to the TsaE family.</text>
</comment>
<evidence type="ECO:0000256" key="8">
    <source>
        <dbReference type="ARBA" id="ARBA00022840"/>
    </source>
</evidence>
<evidence type="ECO:0000256" key="5">
    <source>
        <dbReference type="ARBA" id="ARBA00022694"/>
    </source>
</evidence>
<keyword evidence="6" id="KW-0479">Metal-binding</keyword>
<protein>
    <recommendedName>
        <fullName evidence="3">tRNA threonylcarbamoyladenosine biosynthesis protein TsaE</fullName>
    </recommendedName>
    <alternativeName>
        <fullName evidence="10">t(6)A37 threonylcarbamoyladenosine biosynthesis protein TsaE</fullName>
    </alternativeName>
</protein>
<dbReference type="NCBIfam" id="NF037970">
    <property type="entry name" value="vanZ_1"/>
    <property type="match status" value="1"/>
</dbReference>
<dbReference type="GO" id="GO:0002949">
    <property type="term" value="P:tRNA threonylcarbamoyladenosine modification"/>
    <property type="evidence" value="ECO:0007669"/>
    <property type="project" value="InterPro"/>
</dbReference>
<dbReference type="GO" id="GO:0016740">
    <property type="term" value="F:transferase activity"/>
    <property type="evidence" value="ECO:0007669"/>
    <property type="project" value="UniProtKB-KW"/>
</dbReference>
<accession>A0A2H0W857</accession>
<dbReference type="SUPFAM" id="SSF52540">
    <property type="entry name" value="P-loop containing nucleoside triphosphate hydrolases"/>
    <property type="match status" value="1"/>
</dbReference>
<evidence type="ECO:0000313" key="13">
    <source>
        <dbReference type="EMBL" id="PIS08850.1"/>
    </source>
</evidence>
<organism evidence="13 14">
    <name type="scientific">Candidatus Beckwithbacteria bacterium CG10_big_fil_rev_8_21_14_0_10_34_10</name>
    <dbReference type="NCBI Taxonomy" id="1974495"/>
    <lineage>
        <taxon>Bacteria</taxon>
        <taxon>Candidatus Beckwithiibacteriota</taxon>
    </lineage>
</organism>
<gene>
    <name evidence="13" type="ORF">COT75_04560</name>
</gene>
<evidence type="ECO:0000256" key="10">
    <source>
        <dbReference type="ARBA" id="ARBA00032441"/>
    </source>
</evidence>
<evidence type="ECO:0000256" key="7">
    <source>
        <dbReference type="ARBA" id="ARBA00022741"/>
    </source>
</evidence>
<comment type="caution">
    <text evidence="13">The sequence shown here is derived from an EMBL/GenBank/DDBJ whole genome shotgun (WGS) entry which is preliminary data.</text>
</comment>
<evidence type="ECO:0000256" key="2">
    <source>
        <dbReference type="ARBA" id="ARBA00007599"/>
    </source>
</evidence>
<feature type="transmembrane region" description="Helical" evidence="11">
    <location>
        <begin position="44"/>
        <end position="61"/>
    </location>
</feature>
<proteinExistence type="inferred from homology"/>
<dbReference type="Gene3D" id="3.40.50.300">
    <property type="entry name" value="P-loop containing nucleotide triphosphate hydrolases"/>
    <property type="match status" value="1"/>
</dbReference>